<organism evidence="1 2">
    <name type="scientific">Paenimyroides viscosum</name>
    <dbReference type="NCBI Taxonomy" id="2488729"/>
    <lineage>
        <taxon>Bacteria</taxon>
        <taxon>Pseudomonadati</taxon>
        <taxon>Bacteroidota</taxon>
        <taxon>Flavobacteriia</taxon>
        <taxon>Flavobacteriales</taxon>
        <taxon>Flavobacteriaceae</taxon>
        <taxon>Paenimyroides</taxon>
    </lineage>
</organism>
<evidence type="ECO:0008006" key="3">
    <source>
        <dbReference type="Google" id="ProtNLM"/>
    </source>
</evidence>
<accession>A0A3P1APG8</accession>
<evidence type="ECO:0000313" key="1">
    <source>
        <dbReference type="EMBL" id="RRA90851.1"/>
    </source>
</evidence>
<gene>
    <name evidence="1" type="ORF">EG242_13180</name>
</gene>
<comment type="caution">
    <text evidence="1">The sequence shown here is derived from an EMBL/GenBank/DDBJ whole genome shotgun (WGS) entry which is preliminary data.</text>
</comment>
<keyword evidence="2" id="KW-1185">Reference proteome</keyword>
<protein>
    <recommendedName>
        <fullName evidence="3">WG repeat-containing protein</fullName>
    </recommendedName>
</protein>
<evidence type="ECO:0000313" key="2">
    <source>
        <dbReference type="Proteomes" id="UP000268372"/>
    </source>
</evidence>
<dbReference type="AlphaFoldDB" id="A0A3P1APG8"/>
<dbReference type="EMBL" id="RQTJ01000039">
    <property type="protein sequence ID" value="RRA90851.1"/>
    <property type="molecule type" value="Genomic_DNA"/>
</dbReference>
<dbReference type="Proteomes" id="UP000268372">
    <property type="component" value="Unassembled WGS sequence"/>
</dbReference>
<proteinExistence type="predicted"/>
<sequence>MILLFSVLMFYSCVCNNEEVGIQMVDIDNKEYLKNTSEKVTFIDQDGNTFIADFEAVNYYTQKDDIGPESCEYITYEYGKRKFIISKYQGEFNIDYSNFYLSIHNYVASNYLFLKESTIGKIDVLTEDTEVAGFSFNNVIVFENRDKKDIWDIEKMIYSKENGVEFILFRNGNWYKRN</sequence>
<name>A0A3P1APG8_9FLAO</name>
<reference evidence="1 2" key="1">
    <citation type="submission" date="2018-11" db="EMBL/GenBank/DDBJ databases">
        <title>Flavobacterium sp. nov., YIM 102796 draft genome.</title>
        <authorList>
            <person name="Li G."/>
            <person name="Jiang Y."/>
        </authorList>
    </citation>
    <scope>NUCLEOTIDE SEQUENCE [LARGE SCALE GENOMIC DNA]</scope>
    <source>
        <strain evidence="1 2">YIM 102796</strain>
    </source>
</reference>